<gene>
    <name evidence="2" type="ORF">SLS53_001169</name>
</gene>
<dbReference type="AlphaFoldDB" id="A0AAN9YM90"/>
<reference evidence="2 3" key="1">
    <citation type="journal article" date="2023" name="PLoS ONE">
        <title>Cytospora paraplurivora sp. nov. isolated from orchards with fruit tree decline syndrome in Ontario, Canada.</title>
        <authorList>
            <person name="Ilyukhin E."/>
            <person name="Nguyen H.D.T."/>
            <person name="Castle A.J."/>
            <person name="Ellouze W."/>
        </authorList>
    </citation>
    <scope>NUCLEOTIDE SEQUENCE [LARGE SCALE GENOMIC DNA]</scope>
    <source>
        <strain evidence="2 3">FDS-564</strain>
    </source>
</reference>
<organism evidence="2 3">
    <name type="scientific">Cytospora paraplurivora</name>
    <dbReference type="NCBI Taxonomy" id="2898453"/>
    <lineage>
        <taxon>Eukaryota</taxon>
        <taxon>Fungi</taxon>
        <taxon>Dikarya</taxon>
        <taxon>Ascomycota</taxon>
        <taxon>Pezizomycotina</taxon>
        <taxon>Sordariomycetes</taxon>
        <taxon>Sordariomycetidae</taxon>
        <taxon>Diaporthales</taxon>
        <taxon>Cytosporaceae</taxon>
        <taxon>Cytospora</taxon>
    </lineage>
</organism>
<feature type="region of interest" description="Disordered" evidence="1">
    <location>
        <begin position="28"/>
        <end position="53"/>
    </location>
</feature>
<comment type="caution">
    <text evidence="2">The sequence shown here is derived from an EMBL/GenBank/DDBJ whole genome shotgun (WGS) entry which is preliminary data.</text>
</comment>
<name>A0AAN9YM90_9PEZI</name>
<evidence type="ECO:0000313" key="3">
    <source>
        <dbReference type="Proteomes" id="UP001320245"/>
    </source>
</evidence>
<dbReference type="EMBL" id="JAJSPL020000003">
    <property type="protein sequence ID" value="KAK7747917.1"/>
    <property type="molecule type" value="Genomic_DNA"/>
</dbReference>
<evidence type="ECO:0000313" key="2">
    <source>
        <dbReference type="EMBL" id="KAK7747917.1"/>
    </source>
</evidence>
<accession>A0AAN9YM90</accession>
<dbReference type="Proteomes" id="UP001320245">
    <property type="component" value="Unassembled WGS sequence"/>
</dbReference>
<evidence type="ECO:0000256" key="1">
    <source>
        <dbReference type="SAM" id="MobiDB-lite"/>
    </source>
</evidence>
<keyword evidence="3" id="KW-1185">Reference proteome</keyword>
<sequence length="336" mass="36884">MFPPVEESVLQSNPEFAALYSTLTSAILNPDGTTKDEQSRAARERHAARKELDAHRLKSAKQHLLAQSLSAAVVPEPEASARSSRPAPELPEPLIDLLLLLPPLLTSAEQLSPDSLHLLLSSPPFTSLGEHLPSLASLVSSSLQSTAVQLTRTAYPTTNTSFLHRHIPSVPSHVDTLSSDIRQQFASLTEARLSAADSLIRLLQKHTQALVLLIRSLEAKHGGVARSLEFRAADVSLDAQIGEVDAETALWNARKDVYSPEVREALKNYVNHIRDGQRRLSEAIRTAQAELVEYGVASDGEAGDVRKERALREAARAYKDMRRQVEEAQADLSRLR</sequence>
<protein>
    <submittedName>
        <fullName evidence="2">Uncharacterized protein</fullName>
    </submittedName>
</protein>
<feature type="compositionally biased region" description="Basic and acidic residues" evidence="1">
    <location>
        <begin position="33"/>
        <end position="53"/>
    </location>
</feature>
<proteinExistence type="predicted"/>